<reference evidence="2" key="1">
    <citation type="journal article" date="2021" name="Virus">
        <title>The discovery, distribution and diversity of DNA viruses associated with Drosophila melanogaster in Europe.</title>
        <authorList>
            <person name="Wallace M.A."/>
            <person name="Coffman K.A."/>
            <person name="Gilbert C."/>
            <person name="Ravindran S."/>
            <person name="Albery G.F."/>
            <person name="Abbott J."/>
            <person name="Argyridou E."/>
            <person name="Bellosta P."/>
            <person name="Betancourt A.J."/>
            <person name="Colinet H."/>
            <person name="Eric K."/>
            <person name="Glaser-Schmitt A."/>
            <person name="Grath S."/>
            <person name="Jelic M."/>
            <person name="Kankare M."/>
            <person name="Kozeretska I."/>
            <person name="Loeschcke V."/>
            <person name="Montchamp-Moreau C."/>
            <person name="Ometto L."/>
            <person name="Onder B.S."/>
            <person name="Orengo D.J."/>
            <person name="Parsch J."/>
            <person name="Pascual M."/>
            <person name="Patenkovic A."/>
            <person name="Puerma E."/>
            <person name="Ritchie M.G."/>
            <person name="Rota-Stabelli O."/>
            <person name="Schou M.F."/>
            <person name="Serga S.V."/>
            <person name="Stamenkovic-Radak M."/>
            <person name="Tanaskovic M."/>
            <person name="Veselinovic M.S."/>
            <person name="Vieira J."/>
            <person name="Vieira C.P."/>
            <person name="Kapun M."/>
            <person name="Flatt T."/>
            <person name="Gonzalez J."/>
            <person name="Staubach F."/>
            <person name="Obbard D.J."/>
        </authorList>
    </citation>
    <scope>NUCLEOTIDE SEQUENCE</scope>
    <source>
        <strain evidence="2">Vesanto_UA_Dro_16_56</strain>
    </source>
</reference>
<protein>
    <recommendedName>
        <fullName evidence="3">Transmembrane protein</fullName>
    </recommendedName>
</protein>
<organism evidence="2">
    <name type="scientific">Vesanto virus</name>
    <dbReference type="NCBI Taxonomy" id="1955786"/>
    <lineage>
        <taxon>Viruses</taxon>
        <taxon>Monodnaviria</taxon>
        <taxon>Shotokuvirae</taxon>
        <taxon>Cossaviricota</taxon>
        <taxon>Mouviricetes</taxon>
        <taxon>Polivirales</taxon>
        <taxon>Bidnaviridae</taxon>
    </lineage>
</organism>
<keyword evidence="1" id="KW-1133">Transmembrane helix</keyword>
<evidence type="ECO:0008006" key="3">
    <source>
        <dbReference type="Google" id="ProtNLM"/>
    </source>
</evidence>
<evidence type="ECO:0000256" key="1">
    <source>
        <dbReference type="SAM" id="Phobius"/>
    </source>
</evidence>
<accession>A0A7D4ZYN2</accession>
<feature type="transmembrane region" description="Helical" evidence="1">
    <location>
        <begin position="250"/>
        <end position="271"/>
    </location>
</feature>
<name>A0A7D4ZYN2_9VIRU</name>
<keyword evidence="1" id="KW-0812">Transmembrane</keyword>
<sequence length="393" mass="41560">MRATSSAFLWALRTIVLRSTCMFFQLAPCSSSSILRCFRKLCARSCSTLSSLLLSDSVCSHSATLCGRFLLPSTRLPLNAAPPSRCCSSSHLLMFSSRASSALLLLLLFPAACLGSLSVATAFRTNVVTASFVCPREILLLQLSARLPSSSSSSRSSSSSFSVSSARSASLSSASIAASFSSPIAPFYPPQLRPTARPLVCFPLLGSFLRFARPLLSSGPSSPLAVSCLLLLGAFSSLLLFAAPSCSPRLLVSCSLAPCFLSLPLFFLLPASRVVPSCLSLLPFLLFPDPVLAPSSAVALPSFAVFSQLCCFFLARLLRLCAASLFLVPDSLFLDSLQLRTLVPAAPRPAYSAHAALPLRLRLSSLCVLCFSPAPRPLCQLLAPASADFCPAL</sequence>
<evidence type="ECO:0000313" key="2">
    <source>
        <dbReference type="EMBL" id="QKT21498.1"/>
    </source>
</evidence>
<proteinExistence type="predicted"/>
<dbReference type="EMBL" id="MT496861">
    <property type="protein sequence ID" value="QKT21498.1"/>
    <property type="molecule type" value="Genomic_DNA"/>
</dbReference>
<feature type="transmembrane region" description="Helical" evidence="1">
    <location>
        <begin position="102"/>
        <end position="123"/>
    </location>
</feature>
<feature type="transmembrane region" description="Helical" evidence="1">
    <location>
        <begin position="224"/>
        <end position="243"/>
    </location>
</feature>
<feature type="transmembrane region" description="Helical" evidence="1">
    <location>
        <begin position="291"/>
        <end position="315"/>
    </location>
</feature>
<keyword evidence="1" id="KW-0472">Membrane</keyword>